<dbReference type="AlphaFoldDB" id="A0A7I7X610"/>
<dbReference type="Proteomes" id="UP000467260">
    <property type="component" value="Chromosome"/>
</dbReference>
<sequence>MVNGAQILETAVADPSLDASLRDAGQALALSFQTQAALASIETGMSATWQQIVDDTNAKDRAVKALCGE</sequence>
<proteinExistence type="predicted"/>
<dbReference type="EMBL" id="AP022609">
    <property type="protein sequence ID" value="BBZ25014.1"/>
    <property type="molecule type" value="Genomic_DNA"/>
</dbReference>
<name>A0A7I7X610_9MYCO</name>
<dbReference type="KEGG" id="mhib:MHIB_34320"/>
<organism evidence="1 2">
    <name type="scientific">Mycolicibacter hiberniae</name>
    <dbReference type="NCBI Taxonomy" id="29314"/>
    <lineage>
        <taxon>Bacteria</taxon>
        <taxon>Bacillati</taxon>
        <taxon>Actinomycetota</taxon>
        <taxon>Actinomycetes</taxon>
        <taxon>Mycobacteriales</taxon>
        <taxon>Mycobacteriaceae</taxon>
        <taxon>Mycolicibacter</taxon>
    </lineage>
</organism>
<accession>A0A7I7X610</accession>
<reference evidence="1 2" key="1">
    <citation type="journal article" date="2019" name="Emerg. Microbes Infect.">
        <title>Comprehensive subspecies identification of 175 nontuberculous mycobacteria species based on 7547 genomic profiles.</title>
        <authorList>
            <person name="Matsumoto Y."/>
            <person name="Kinjo T."/>
            <person name="Motooka D."/>
            <person name="Nabeya D."/>
            <person name="Jung N."/>
            <person name="Uechi K."/>
            <person name="Horii T."/>
            <person name="Iida T."/>
            <person name="Fujita J."/>
            <person name="Nakamura S."/>
        </authorList>
    </citation>
    <scope>NUCLEOTIDE SEQUENCE [LARGE SCALE GENOMIC DNA]</scope>
    <source>
        <strain evidence="1 2">JCM 13571</strain>
    </source>
</reference>
<evidence type="ECO:0000313" key="1">
    <source>
        <dbReference type="EMBL" id="BBZ25014.1"/>
    </source>
</evidence>
<protein>
    <submittedName>
        <fullName evidence="1">Uncharacterized protein</fullName>
    </submittedName>
</protein>
<evidence type="ECO:0000313" key="2">
    <source>
        <dbReference type="Proteomes" id="UP000467260"/>
    </source>
</evidence>
<keyword evidence="2" id="KW-1185">Reference proteome</keyword>
<gene>
    <name evidence="1" type="ORF">MHIB_34320</name>
</gene>